<dbReference type="InterPro" id="IPR014013">
    <property type="entry name" value="Helic_SF1/SF2_ATP-bd_DinG/Rad3"/>
</dbReference>
<dbReference type="GO" id="GO:0006633">
    <property type="term" value="P:fatty acid biosynthetic process"/>
    <property type="evidence" value="ECO:0007669"/>
    <property type="project" value="InterPro"/>
</dbReference>
<dbReference type="InterPro" id="IPR013537">
    <property type="entry name" value="AcCoA_COase_cen"/>
</dbReference>
<keyword evidence="2" id="KW-0378">Hydrolase</keyword>
<dbReference type="Gene3D" id="3.40.50.300">
    <property type="entry name" value="P-loop containing nucleotide triphosphate hydrolases"/>
    <property type="match status" value="1"/>
</dbReference>
<dbReference type="GO" id="GO:0003989">
    <property type="term" value="F:acetyl-CoA carboxylase activity"/>
    <property type="evidence" value="ECO:0007669"/>
    <property type="project" value="InterPro"/>
</dbReference>
<evidence type="ECO:0000313" key="5">
    <source>
        <dbReference type="EMBL" id="CAH0561770.1"/>
    </source>
</evidence>
<evidence type="ECO:0000313" key="6">
    <source>
        <dbReference type="Proteomes" id="UP001154078"/>
    </source>
</evidence>
<keyword evidence="3" id="KW-0067">ATP-binding</keyword>
<sequence length="150" mass="17109">MSTINIQGVAVEFLFEPYELQRKYMDKVIECLQNETNGVLESPTGTSKTLSHMKACIIYRHLEAGSAFQLELSRMMRTYNLEALPTANQKMHLYLGKAKNEGERVLLEAMVELKVAFSHPQSKRTDCNHIFLIFMPTVIMDPPKIEEAVS</sequence>
<dbReference type="GO" id="GO:0005739">
    <property type="term" value="C:mitochondrion"/>
    <property type="evidence" value="ECO:0007669"/>
    <property type="project" value="TreeGrafter"/>
</dbReference>
<dbReference type="PANTHER" id="PTHR45728:SF3">
    <property type="entry name" value="ACETYL-COA CARBOXYLASE"/>
    <property type="match status" value="1"/>
</dbReference>
<accession>A0A9P0BB36</accession>
<keyword evidence="1" id="KW-0547">Nucleotide-binding</keyword>
<reference evidence="5" key="1">
    <citation type="submission" date="2021-12" db="EMBL/GenBank/DDBJ databases">
        <authorList>
            <person name="King R."/>
        </authorList>
    </citation>
    <scope>NUCLEOTIDE SEQUENCE</scope>
</reference>
<organism evidence="5 6">
    <name type="scientific">Brassicogethes aeneus</name>
    <name type="common">Rape pollen beetle</name>
    <name type="synonym">Meligethes aeneus</name>
    <dbReference type="NCBI Taxonomy" id="1431903"/>
    <lineage>
        <taxon>Eukaryota</taxon>
        <taxon>Metazoa</taxon>
        <taxon>Ecdysozoa</taxon>
        <taxon>Arthropoda</taxon>
        <taxon>Hexapoda</taxon>
        <taxon>Insecta</taxon>
        <taxon>Pterygota</taxon>
        <taxon>Neoptera</taxon>
        <taxon>Endopterygota</taxon>
        <taxon>Coleoptera</taxon>
        <taxon>Polyphaga</taxon>
        <taxon>Cucujiformia</taxon>
        <taxon>Nitidulidae</taxon>
        <taxon>Meligethinae</taxon>
        <taxon>Brassicogethes</taxon>
    </lineage>
</organism>
<dbReference type="EMBL" id="OV121139">
    <property type="protein sequence ID" value="CAH0561770.1"/>
    <property type="molecule type" value="Genomic_DNA"/>
</dbReference>
<protein>
    <recommendedName>
        <fullName evidence="4">Helicase ATP-binding domain-containing protein</fullName>
    </recommendedName>
</protein>
<keyword evidence="6" id="KW-1185">Reference proteome</keyword>
<gene>
    <name evidence="5" type="ORF">MELIAE_LOCUS11100</name>
</gene>
<dbReference type="AlphaFoldDB" id="A0A9P0BB36"/>
<dbReference type="PROSITE" id="PS51193">
    <property type="entry name" value="HELICASE_ATP_BIND_2"/>
    <property type="match status" value="1"/>
</dbReference>
<feature type="domain" description="Helicase ATP-binding" evidence="4">
    <location>
        <begin position="7"/>
        <end position="150"/>
    </location>
</feature>
<evidence type="ECO:0000256" key="3">
    <source>
        <dbReference type="ARBA" id="ARBA00022840"/>
    </source>
</evidence>
<dbReference type="GO" id="GO:0016787">
    <property type="term" value="F:hydrolase activity"/>
    <property type="evidence" value="ECO:0007669"/>
    <property type="project" value="UniProtKB-KW"/>
</dbReference>
<dbReference type="GO" id="GO:0005524">
    <property type="term" value="F:ATP binding"/>
    <property type="evidence" value="ECO:0007669"/>
    <property type="project" value="UniProtKB-KW"/>
</dbReference>
<evidence type="ECO:0000256" key="1">
    <source>
        <dbReference type="ARBA" id="ARBA00022741"/>
    </source>
</evidence>
<dbReference type="OrthoDB" id="14612at2759"/>
<evidence type="ECO:0000259" key="4">
    <source>
        <dbReference type="PROSITE" id="PS51193"/>
    </source>
</evidence>
<dbReference type="Proteomes" id="UP001154078">
    <property type="component" value="Chromosome 8"/>
</dbReference>
<dbReference type="Pfam" id="PF08326">
    <property type="entry name" value="ACC_central"/>
    <property type="match status" value="1"/>
</dbReference>
<name>A0A9P0BB36_BRAAE</name>
<dbReference type="PANTHER" id="PTHR45728">
    <property type="entry name" value="ACETYL-COA CARBOXYLASE, ISOFORM A"/>
    <property type="match status" value="1"/>
</dbReference>
<proteinExistence type="predicted"/>
<evidence type="ECO:0000256" key="2">
    <source>
        <dbReference type="ARBA" id="ARBA00022801"/>
    </source>
</evidence>
<dbReference type="InterPro" id="IPR049076">
    <property type="entry name" value="ACCA"/>
</dbReference>
<dbReference type="InterPro" id="IPR027417">
    <property type="entry name" value="P-loop_NTPase"/>
</dbReference>